<comment type="caution">
    <text evidence="2">The sequence shown here is derived from an EMBL/GenBank/DDBJ whole genome shotgun (WGS) entry which is preliminary data.</text>
</comment>
<evidence type="ECO:0000313" key="3">
    <source>
        <dbReference type="Proteomes" id="UP000070133"/>
    </source>
</evidence>
<gene>
    <name evidence="2" type="ORF">AC578_3435</name>
</gene>
<accession>A0A139HR57</accession>
<feature type="compositionally biased region" description="Polar residues" evidence="1">
    <location>
        <begin position="229"/>
        <end position="240"/>
    </location>
</feature>
<organism evidence="2 3">
    <name type="scientific">Pseudocercospora eumusae</name>
    <dbReference type="NCBI Taxonomy" id="321146"/>
    <lineage>
        <taxon>Eukaryota</taxon>
        <taxon>Fungi</taxon>
        <taxon>Dikarya</taxon>
        <taxon>Ascomycota</taxon>
        <taxon>Pezizomycotina</taxon>
        <taxon>Dothideomycetes</taxon>
        <taxon>Dothideomycetidae</taxon>
        <taxon>Mycosphaerellales</taxon>
        <taxon>Mycosphaerellaceae</taxon>
        <taxon>Pseudocercospora</taxon>
    </lineage>
</organism>
<feature type="compositionally biased region" description="Polar residues" evidence="1">
    <location>
        <begin position="138"/>
        <end position="154"/>
    </location>
</feature>
<sequence length="307" mass="34075">MYSKTLPPLRSIPLARSYHSLTVETMGSPPYEQPSIHHTNFKDKRKCISHESIKGKESTTRRCARIPLWALASNKASQTERNELINEILREGNMMSESLLKQQTLKLAEVSMCRQCGQSSRLKENVAVKIAVTLHTPVRNSNPSPPSTRLLSRHSTPTAPPTPASSITYGRRTPSPSPTPASNFSQHNPFQQRSNRPLPHPIFGDKGGPSKAKSPKSPSPPEPSSPSSIQKLGSQGSNRPVPNAKTPTPPTSLLSRIATLEHQRRLQSEELAILRREKSDLGLQVQILNHRIQKFSEVMAEYLDRVS</sequence>
<name>A0A139HR57_9PEZI</name>
<proteinExistence type="predicted"/>
<feature type="region of interest" description="Disordered" evidence="1">
    <location>
        <begin position="137"/>
        <end position="252"/>
    </location>
</feature>
<feature type="compositionally biased region" description="Polar residues" evidence="1">
    <location>
        <begin position="181"/>
        <end position="195"/>
    </location>
</feature>
<evidence type="ECO:0000313" key="2">
    <source>
        <dbReference type="EMBL" id="KXT04873.1"/>
    </source>
</evidence>
<dbReference type="AlphaFoldDB" id="A0A139HR57"/>
<dbReference type="EMBL" id="LFZN01000017">
    <property type="protein sequence ID" value="KXT04873.1"/>
    <property type="molecule type" value="Genomic_DNA"/>
</dbReference>
<evidence type="ECO:0000256" key="1">
    <source>
        <dbReference type="SAM" id="MobiDB-lite"/>
    </source>
</evidence>
<protein>
    <submittedName>
        <fullName evidence="2">Uncharacterized protein</fullName>
    </submittedName>
</protein>
<reference evidence="2 3" key="1">
    <citation type="submission" date="2015-07" db="EMBL/GenBank/DDBJ databases">
        <title>Comparative genomics of the Sigatoka disease complex on banana suggests a link between parallel evolutionary changes in Pseudocercospora fijiensis and Pseudocercospora eumusae and increased virulence on the banana host.</title>
        <authorList>
            <person name="Chang T.-C."/>
            <person name="Salvucci A."/>
            <person name="Crous P.W."/>
            <person name="Stergiopoulos I."/>
        </authorList>
    </citation>
    <scope>NUCLEOTIDE SEQUENCE [LARGE SCALE GENOMIC DNA]</scope>
    <source>
        <strain evidence="2 3">CBS 114824</strain>
    </source>
</reference>
<dbReference type="OrthoDB" id="10646239at2759"/>
<keyword evidence="3" id="KW-1185">Reference proteome</keyword>
<dbReference type="Proteomes" id="UP000070133">
    <property type="component" value="Unassembled WGS sequence"/>
</dbReference>